<evidence type="ECO:0000256" key="2">
    <source>
        <dbReference type="ARBA" id="ARBA00009475"/>
    </source>
</evidence>
<proteinExistence type="inferred from homology"/>
<dbReference type="GO" id="GO:0006357">
    <property type="term" value="P:regulation of transcription by RNA polymerase II"/>
    <property type="evidence" value="ECO:0007669"/>
    <property type="project" value="InterPro"/>
</dbReference>
<feature type="compositionally biased region" description="Acidic residues" evidence="8">
    <location>
        <begin position="70"/>
        <end position="88"/>
    </location>
</feature>
<feature type="region of interest" description="Disordered" evidence="8">
    <location>
        <begin position="1"/>
        <end position="102"/>
    </location>
</feature>
<feature type="domain" description="Retinoblastoma-associated protein A-box" evidence="10">
    <location>
        <begin position="470"/>
        <end position="662"/>
    </location>
</feature>
<dbReference type="GO" id="GO:2000134">
    <property type="term" value="P:negative regulation of G1/S transition of mitotic cell cycle"/>
    <property type="evidence" value="ECO:0007669"/>
    <property type="project" value="TreeGrafter"/>
</dbReference>
<dbReference type="FunFam" id="1.10.472.10:FF:000250">
    <property type="entry name" value="Retinoblastoma-like protein A"/>
    <property type="match status" value="1"/>
</dbReference>
<reference evidence="11" key="1">
    <citation type="submission" date="2022-11" db="EMBL/GenBank/DDBJ databases">
        <authorList>
            <person name="Kikuchi T."/>
        </authorList>
    </citation>
    <scope>NUCLEOTIDE SEQUENCE</scope>
    <source>
        <strain evidence="11">PS1010</strain>
    </source>
</reference>
<dbReference type="Gene3D" id="1.10.472.140">
    <property type="match status" value="1"/>
</dbReference>
<dbReference type="InterPro" id="IPR028309">
    <property type="entry name" value="RB_fam"/>
</dbReference>
<dbReference type="OrthoDB" id="844594at2759"/>
<gene>
    <name evidence="11" type="ORF">CAMP_LOCUS1633</name>
</gene>
<evidence type="ECO:0000256" key="1">
    <source>
        <dbReference type="ARBA" id="ARBA00004123"/>
    </source>
</evidence>
<dbReference type="Pfam" id="PF01857">
    <property type="entry name" value="RB_B"/>
    <property type="match status" value="1"/>
</dbReference>
<evidence type="ECO:0000259" key="9">
    <source>
        <dbReference type="SMART" id="SM01367"/>
    </source>
</evidence>
<dbReference type="GO" id="GO:0000785">
    <property type="term" value="C:chromatin"/>
    <property type="evidence" value="ECO:0007669"/>
    <property type="project" value="TreeGrafter"/>
</dbReference>
<dbReference type="GO" id="GO:0005667">
    <property type="term" value="C:transcription regulator complex"/>
    <property type="evidence" value="ECO:0007669"/>
    <property type="project" value="TreeGrafter"/>
</dbReference>
<dbReference type="Pfam" id="PF01858">
    <property type="entry name" value="RB_A"/>
    <property type="match status" value="1"/>
</dbReference>
<sequence>MFITIELVKENEGKYNEQSPESDVLEVEPEIIIEDGESRPNSSESASFGGQEQEEEEEEDESSRSPGLGFEDEDDEEDEDDDDDDSDSVFDTNVQVPETDEEYRKTCEALKLSEELIRGGWELYYHAGQRVLMEGDQKSWQVVAIYYFVLSKDVKKSGRIGKVLEEPMNCTLNEMLDYFSISVVEFFDKMHRFIETIHSKKRRRYSEFIKKAQESLAVTTVIYKKFMKIYQLLFVYVESENDAQTVSSQKVFQLIWTAYLVLKRGLQSEDLISCHHLLFCIVDIFYTDLCNQTDCPSEQHLNPSFVESILLQDMTILRALCTNFDGVILDSKHFLEHVYPRLPKESIPEAWFLEEYEMNITNMNNVYSKYLLQTGQIDERVFVPTEEEMTHIFDDSFNSDTITSVLRKGFNQVEFQDANFLNKVSVQNCLDRIHLSAEKQGICSSPNEMARVPNVKADDNEGIKCPEDKDPSETAKRLIRIVGSWDLESSDLKYHCDQMSDNPTATLLLKRDVLTEKFVQKIKDEVEEDNQFDKGFFANLENHRDILERLFMKYIEKIMLTEINKKCREEDLLNVLRREEFLDAVFCFCIELVLFSNGSVREFPWSAQICDLHPFLFHKVIDLMINHEKELSRPMVQHFNQIEERIIEELAWKKDSPLWQMIVRCPLSSFTEFGEDWFEKGQSPLKFTPIKKRLTTDDLGRPIISSNGQSRTVRVFMKRTYFTAALRLHDLCDRIGMGIRPKSQVWTLFDFVLRSQTSQLMDRHVDQILMCCVYVVSKINAMTTTFMEIMAHYKRQPQALSDVYRKVPVDSKLFGENGTPIVPRIVKQEGDNEILTLLNTPIKYSHVDLIKYYNLVFRDRVKSVIHEIESAGDNEMTEMPVPTCYGLAPVKINLSRTVAIQALPKTMHGSSRQELVIANITKNGLSYDVLQSPRKELQSINQKIAALI</sequence>
<evidence type="ECO:0000256" key="5">
    <source>
        <dbReference type="ARBA" id="ARBA00023163"/>
    </source>
</evidence>
<feature type="compositionally biased region" description="Acidic residues" evidence="8">
    <location>
        <begin position="23"/>
        <end position="35"/>
    </location>
</feature>
<dbReference type="GO" id="GO:0005634">
    <property type="term" value="C:nucleus"/>
    <property type="evidence" value="ECO:0007669"/>
    <property type="project" value="UniProtKB-SubCell"/>
</dbReference>
<dbReference type="PANTHER" id="PTHR13742">
    <property type="entry name" value="RETINOBLASTOMA-ASSOCIATED PROTEIN RB -RELATED"/>
    <property type="match status" value="1"/>
</dbReference>
<keyword evidence="6" id="KW-0539">Nucleus</keyword>
<dbReference type="GO" id="GO:0030154">
    <property type="term" value="P:cell differentiation"/>
    <property type="evidence" value="ECO:0007669"/>
    <property type="project" value="TreeGrafter"/>
</dbReference>
<dbReference type="CDD" id="cd20548">
    <property type="entry name" value="CYCLIN_RB-like"/>
    <property type="match status" value="1"/>
</dbReference>
<comment type="similarity">
    <text evidence="2">Belongs to the retinoblastoma protein (RB) family.</text>
</comment>
<feature type="domain" description="Retinoblastoma-associated protein N-terminal" evidence="9">
    <location>
        <begin position="164"/>
        <end position="288"/>
    </location>
</feature>
<dbReference type="AlphaFoldDB" id="A0A9P1MU66"/>
<protein>
    <submittedName>
        <fullName evidence="11">Uncharacterized protein</fullName>
    </submittedName>
</protein>
<keyword evidence="3" id="KW-0678">Repressor</keyword>
<dbReference type="InterPro" id="IPR036915">
    <property type="entry name" value="Cyclin-like_sf"/>
</dbReference>
<evidence type="ECO:0000256" key="4">
    <source>
        <dbReference type="ARBA" id="ARBA00023015"/>
    </source>
</evidence>
<dbReference type="Gene3D" id="1.10.472.10">
    <property type="entry name" value="Cyclin-like"/>
    <property type="match status" value="2"/>
</dbReference>
<dbReference type="SMART" id="SM01367">
    <property type="entry name" value="DUF3452"/>
    <property type="match status" value="1"/>
</dbReference>
<accession>A0A9P1MU66</accession>
<evidence type="ECO:0000256" key="3">
    <source>
        <dbReference type="ARBA" id="ARBA00022491"/>
    </source>
</evidence>
<evidence type="ECO:0000259" key="10">
    <source>
        <dbReference type="SMART" id="SM01368"/>
    </source>
</evidence>
<keyword evidence="4" id="KW-0805">Transcription regulation</keyword>
<feature type="compositionally biased region" description="Acidic residues" evidence="8">
    <location>
        <begin position="52"/>
        <end position="61"/>
    </location>
</feature>
<dbReference type="Pfam" id="PF11934">
    <property type="entry name" value="DUF3452"/>
    <property type="match status" value="1"/>
</dbReference>
<dbReference type="SMART" id="SM01368">
    <property type="entry name" value="RB_A"/>
    <property type="match status" value="1"/>
</dbReference>
<name>A0A9P1MU66_9PELO</name>
<keyword evidence="7" id="KW-0131">Cell cycle</keyword>
<evidence type="ECO:0000256" key="6">
    <source>
        <dbReference type="ARBA" id="ARBA00023242"/>
    </source>
</evidence>
<keyword evidence="5" id="KW-0804">Transcription</keyword>
<dbReference type="GO" id="GO:0000977">
    <property type="term" value="F:RNA polymerase II transcription regulatory region sequence-specific DNA binding"/>
    <property type="evidence" value="ECO:0007669"/>
    <property type="project" value="TreeGrafter"/>
</dbReference>
<dbReference type="Proteomes" id="UP001152747">
    <property type="component" value="Unassembled WGS sequence"/>
</dbReference>
<keyword evidence="12" id="KW-1185">Reference proteome</keyword>
<evidence type="ECO:0000313" key="11">
    <source>
        <dbReference type="EMBL" id="CAI5438996.1"/>
    </source>
</evidence>
<evidence type="ECO:0000256" key="8">
    <source>
        <dbReference type="SAM" id="MobiDB-lite"/>
    </source>
</evidence>
<organism evidence="11 12">
    <name type="scientific">Caenorhabditis angaria</name>
    <dbReference type="NCBI Taxonomy" id="860376"/>
    <lineage>
        <taxon>Eukaryota</taxon>
        <taxon>Metazoa</taxon>
        <taxon>Ecdysozoa</taxon>
        <taxon>Nematoda</taxon>
        <taxon>Chromadorea</taxon>
        <taxon>Rhabditida</taxon>
        <taxon>Rhabditina</taxon>
        <taxon>Rhabditomorpha</taxon>
        <taxon>Rhabditoidea</taxon>
        <taxon>Rhabditidae</taxon>
        <taxon>Peloderinae</taxon>
        <taxon>Caenorhabditis</taxon>
    </lineage>
</organism>
<dbReference type="SUPFAM" id="SSF47954">
    <property type="entry name" value="Cyclin-like"/>
    <property type="match status" value="2"/>
</dbReference>
<evidence type="ECO:0000313" key="12">
    <source>
        <dbReference type="Proteomes" id="UP001152747"/>
    </source>
</evidence>
<comment type="subcellular location">
    <subcellularLocation>
        <location evidence="1">Nucleus</location>
    </subcellularLocation>
</comment>
<dbReference type="EMBL" id="CANHGI010000001">
    <property type="protein sequence ID" value="CAI5438996.1"/>
    <property type="molecule type" value="Genomic_DNA"/>
</dbReference>
<evidence type="ECO:0000256" key="7">
    <source>
        <dbReference type="ARBA" id="ARBA00023306"/>
    </source>
</evidence>
<dbReference type="PANTHER" id="PTHR13742:SF17">
    <property type="entry name" value="RE32990P-RELATED"/>
    <property type="match status" value="1"/>
</dbReference>
<feature type="compositionally biased region" description="Low complexity" evidence="8">
    <location>
        <begin position="42"/>
        <end position="51"/>
    </location>
</feature>
<dbReference type="InterPro" id="IPR024599">
    <property type="entry name" value="RB_N"/>
</dbReference>
<comment type="caution">
    <text evidence="11">The sequence shown here is derived from an EMBL/GenBank/DDBJ whole genome shotgun (WGS) entry which is preliminary data.</text>
</comment>
<dbReference type="InterPro" id="IPR002720">
    <property type="entry name" value="RB_A"/>
</dbReference>
<dbReference type="InterPro" id="IPR002719">
    <property type="entry name" value="RB_B"/>
</dbReference>